<comment type="caution">
    <text evidence="1">The sequence shown here is derived from an EMBL/GenBank/DDBJ whole genome shotgun (WGS) entry which is preliminary data.</text>
</comment>
<dbReference type="RefSeq" id="WP_369896439.1">
    <property type="nucleotide sequence ID" value="NZ_JBGFFX010000015.1"/>
</dbReference>
<reference evidence="1 2" key="1">
    <citation type="submission" date="2024-07" db="EMBL/GenBank/DDBJ databases">
        <authorList>
            <person name="Hebao G."/>
        </authorList>
    </citation>
    <scope>NUCLEOTIDE SEQUENCE [LARGE SCALE GENOMIC DNA]</scope>
    <source>
        <strain evidence="1 2">ACCC 02193</strain>
    </source>
</reference>
<evidence type="ECO:0000313" key="1">
    <source>
        <dbReference type="EMBL" id="MEY8772693.1"/>
    </source>
</evidence>
<protein>
    <submittedName>
        <fullName evidence="1">Tail length tape measure protein</fullName>
    </submittedName>
</protein>
<dbReference type="EMBL" id="JBGFFX010000015">
    <property type="protein sequence ID" value="MEY8772693.1"/>
    <property type="molecule type" value="Genomic_DNA"/>
</dbReference>
<accession>A0ABV4ECM9</accession>
<evidence type="ECO:0000313" key="2">
    <source>
        <dbReference type="Proteomes" id="UP001565243"/>
    </source>
</evidence>
<dbReference type="Proteomes" id="UP001565243">
    <property type="component" value="Unassembled WGS sequence"/>
</dbReference>
<organism evidence="1 2">
    <name type="scientific">Erwinia aeris</name>
    <dbReference type="NCBI Taxonomy" id="3239803"/>
    <lineage>
        <taxon>Bacteria</taxon>
        <taxon>Pseudomonadati</taxon>
        <taxon>Pseudomonadota</taxon>
        <taxon>Gammaproteobacteria</taxon>
        <taxon>Enterobacterales</taxon>
        <taxon>Erwiniaceae</taxon>
        <taxon>Erwinia</taxon>
    </lineage>
</organism>
<name>A0ABV4ECM9_9GAMM</name>
<gene>
    <name evidence="1" type="ORF">AB6T85_19990</name>
</gene>
<sequence>MAKNDTGRQQMSQLFLQSAYVIVDKNQIEIPRSMITTASYMEVMNMKSPVLQLKIRDVTNHVTNEIGIKPGSRVAVTMGGGVSQNGEVWAETMAVVSMPYSGDVLTMNLVPEALQTLCQPAPKPAFFVEQQPLTILRALLPPGIRLVPDAFPRMMTYHLNMMQKPTSLITGMATDNGARAWLARGSLNLRVLTALNSQKPAFIYEMNNPQAERTLTRMSAINQDATFLDKVRFRFTGYSETEGFISVGNPAYPVKQVSHADRASLRNQLYTLIPKLDAECEGNEALTPGMMLSVVIHRYNSESGLDESLPKNMIVMSVTHHEDRRAYVCRMILGVVESA</sequence>
<proteinExistence type="predicted"/>
<keyword evidence="2" id="KW-1185">Reference proteome</keyword>